<evidence type="ECO:0000313" key="2">
    <source>
        <dbReference type="EMBL" id="SHI15736.1"/>
    </source>
</evidence>
<keyword evidence="3" id="KW-1185">Reference proteome</keyword>
<name>A0A1M5YUI5_9BACT</name>
<protein>
    <submittedName>
        <fullName evidence="2">EpsI family protein</fullName>
    </submittedName>
</protein>
<dbReference type="OrthoDB" id="9797363at2"/>
<reference evidence="2 3" key="1">
    <citation type="submission" date="2016-11" db="EMBL/GenBank/DDBJ databases">
        <authorList>
            <person name="Jaros S."/>
            <person name="Januszkiewicz K."/>
            <person name="Wedrychowicz H."/>
        </authorList>
    </citation>
    <scope>NUCLEOTIDE SEQUENCE [LARGE SCALE GENOMIC DNA]</scope>
    <source>
        <strain evidence="2 3">DSM 9705</strain>
    </source>
</reference>
<dbReference type="RefSeq" id="WP_073379573.1">
    <property type="nucleotide sequence ID" value="NZ_FQXS01000066.1"/>
</dbReference>
<dbReference type="EMBL" id="FQXS01000066">
    <property type="protein sequence ID" value="SHI15736.1"/>
    <property type="molecule type" value="Genomic_DNA"/>
</dbReference>
<sequence length="215" mass="24778">MRKISYRKLLTLIVVLIVTGSMLYWQPQAHLVQPQQSLSGVLSQMRQWRPVETNSLSPVIIKELKLDDYVFQTYSKNDETITIYIGYYLTGKKIGAAHDPQVCYPGQGWQLYDKQTREINLAELGIIEYSTIVAELDGKKEKIFYWFQVDDISAPSTFKQKLLLLQKKILGQGQMNAFVRISTSINDKSEESAQSLLIDFINEFYPILFLYMTAS</sequence>
<dbReference type="Proteomes" id="UP000184139">
    <property type="component" value="Unassembled WGS sequence"/>
</dbReference>
<evidence type="ECO:0000259" key="1">
    <source>
        <dbReference type="Pfam" id="PF11984"/>
    </source>
</evidence>
<accession>A0A1M5YUI5</accession>
<dbReference type="AlphaFoldDB" id="A0A1M5YUI5"/>
<organism evidence="2 3">
    <name type="scientific">Desulfofustis glycolicus DSM 9705</name>
    <dbReference type="NCBI Taxonomy" id="1121409"/>
    <lineage>
        <taxon>Bacteria</taxon>
        <taxon>Pseudomonadati</taxon>
        <taxon>Thermodesulfobacteriota</taxon>
        <taxon>Desulfobulbia</taxon>
        <taxon>Desulfobulbales</taxon>
        <taxon>Desulfocapsaceae</taxon>
        <taxon>Desulfofustis</taxon>
    </lineage>
</organism>
<dbReference type="NCBIfam" id="TIGR02914">
    <property type="entry name" value="EpsI_fam"/>
    <property type="match status" value="1"/>
</dbReference>
<feature type="domain" description="Methanolan biosynthesis EpsI" evidence="1">
    <location>
        <begin position="11"/>
        <end position="208"/>
    </location>
</feature>
<evidence type="ECO:0000313" key="3">
    <source>
        <dbReference type="Proteomes" id="UP000184139"/>
    </source>
</evidence>
<dbReference type="Pfam" id="PF11984">
    <property type="entry name" value="DUF3485"/>
    <property type="match status" value="1"/>
</dbReference>
<proteinExistence type="predicted"/>
<gene>
    <name evidence="2" type="ORF">SAMN02745124_04471</name>
</gene>
<dbReference type="InterPro" id="IPR014263">
    <property type="entry name" value="Methanolan_biosynth_EpsI"/>
</dbReference>
<dbReference type="STRING" id="1121409.SAMN02745124_04471"/>